<evidence type="ECO:0000313" key="3">
    <source>
        <dbReference type="Proteomes" id="UP000277928"/>
    </source>
</evidence>
<feature type="region of interest" description="Disordered" evidence="1">
    <location>
        <begin position="926"/>
        <end position="962"/>
    </location>
</feature>
<dbReference type="EMBL" id="UYRX01000145">
    <property type="protein sequence ID" value="VDK75451.1"/>
    <property type="molecule type" value="Genomic_DNA"/>
</dbReference>
<feature type="region of interest" description="Disordered" evidence="1">
    <location>
        <begin position="68"/>
        <end position="130"/>
    </location>
</feature>
<dbReference type="OrthoDB" id="6431454at2759"/>
<dbReference type="GO" id="GO:0045216">
    <property type="term" value="P:cell-cell junction organization"/>
    <property type="evidence" value="ECO:0007669"/>
    <property type="project" value="InterPro"/>
</dbReference>
<protein>
    <submittedName>
        <fullName evidence="2">Uncharacterized protein</fullName>
    </submittedName>
</protein>
<dbReference type="InterPro" id="IPR038825">
    <property type="entry name" value="Apical_junction"/>
</dbReference>
<dbReference type="Proteomes" id="UP000277928">
    <property type="component" value="Unassembled WGS sequence"/>
</dbReference>
<reference evidence="2 3" key="1">
    <citation type="submission" date="2018-08" db="EMBL/GenBank/DDBJ databases">
        <authorList>
            <person name="Laetsch R D."/>
            <person name="Stevens L."/>
            <person name="Kumar S."/>
            <person name="Blaxter L. M."/>
        </authorList>
    </citation>
    <scope>NUCLEOTIDE SEQUENCE [LARGE SCALE GENOMIC DNA]</scope>
</reference>
<feature type="compositionally biased region" description="Basic and acidic residues" evidence="1">
    <location>
        <begin position="340"/>
        <end position="353"/>
    </location>
</feature>
<feature type="region of interest" description="Disordered" evidence="1">
    <location>
        <begin position="503"/>
        <end position="586"/>
    </location>
</feature>
<organism evidence="2 3">
    <name type="scientific">Litomosoides sigmodontis</name>
    <name type="common">Filarial nematode worm</name>
    <dbReference type="NCBI Taxonomy" id="42156"/>
    <lineage>
        <taxon>Eukaryota</taxon>
        <taxon>Metazoa</taxon>
        <taxon>Ecdysozoa</taxon>
        <taxon>Nematoda</taxon>
        <taxon>Chromadorea</taxon>
        <taxon>Rhabditida</taxon>
        <taxon>Spirurina</taxon>
        <taxon>Spiruromorpha</taxon>
        <taxon>Filarioidea</taxon>
        <taxon>Onchocercidae</taxon>
        <taxon>Litomosoides</taxon>
    </lineage>
</organism>
<feature type="region of interest" description="Disordered" evidence="1">
    <location>
        <begin position="328"/>
        <end position="353"/>
    </location>
</feature>
<feature type="compositionally biased region" description="Basic and acidic residues" evidence="1">
    <location>
        <begin position="729"/>
        <end position="742"/>
    </location>
</feature>
<evidence type="ECO:0000313" key="2">
    <source>
        <dbReference type="EMBL" id="VDK75451.1"/>
    </source>
</evidence>
<feature type="compositionally biased region" description="Basic and acidic residues" evidence="1">
    <location>
        <begin position="87"/>
        <end position="130"/>
    </location>
</feature>
<dbReference type="STRING" id="42156.A0A3P6UE93"/>
<name>A0A3P6UE93_LITSI</name>
<dbReference type="GO" id="GO:0005886">
    <property type="term" value="C:plasma membrane"/>
    <property type="evidence" value="ECO:0007669"/>
    <property type="project" value="TreeGrafter"/>
</dbReference>
<feature type="compositionally biased region" description="Basic and acidic residues" evidence="1">
    <location>
        <begin position="1"/>
        <end position="14"/>
    </location>
</feature>
<accession>A0A3P6UE93</accession>
<feature type="region of interest" description="Disordered" evidence="1">
    <location>
        <begin position="215"/>
        <end position="238"/>
    </location>
</feature>
<feature type="compositionally biased region" description="Basic and acidic residues" evidence="1">
    <location>
        <begin position="708"/>
        <end position="718"/>
    </location>
</feature>
<feature type="region of interest" description="Disordered" evidence="1">
    <location>
        <begin position="276"/>
        <end position="302"/>
    </location>
</feature>
<feature type="compositionally biased region" description="Low complexity" evidence="1">
    <location>
        <begin position="27"/>
        <end position="38"/>
    </location>
</feature>
<gene>
    <name evidence="2" type="ORF">NLS_LOCUS2916</name>
</gene>
<sequence>MSHDDDTSGHRSELRSQIVREIPVQRTASSVPSTTTAPIDYRSPTIPFSDYHQEEYYRKEIRTRMYVTRSSEALSAPPLSRSSPIILEHERYSSTDNRSLEEEERRIRKGQEERQREEEDRRRRAEEERRQWEMREREYLESKRREREIKHRELESERLERELLEKQRLDKERIARENAELERRAEWERIERARREHEERELQRWRELERSRLEQERLDEERRERERLDREREERERERLIREQAEKKRLERERLERERIETERLEIERIERIKRERQEREQQEREREKEEQERFEKERQEQERIIREKQELLRVEEELLEIQRREAQMREAERIEEENREARRREEERREAEIIAEMQRKAEERELQRRLTERLERERLESLCREQERLAMAKQEAEARELKRQEEEQREKELIEEQKRAAEKREQERREDEERERQRREQERIEAERRERERREAMQREHERQLEERIEREKLAAIRSAAQEREAARLAEIQRDERRQALEREANELREREQQEAERRERERQEEERRLKELIEQEKRNSELREKERQEALEREAQRRLEDRRSRDKLDQISREIGEKEKMEMEKRRLLAQITSRDRPKDILTSRETLEKLTKPPYYSRENLVTIPYGSRENLSIGGSEITTKVERQIIERIDRTVWSDDPRCAQNSISNGSDSSILARERLYNRRSAEDDDFSRSSSRRTSRYRSKLEKARKEFLSSDPSNTPDPISERFRQTSDDISRSRPAHHGQPFQKPQKNGFNSKHELNQLPYSSVGPSPYDQEYNRLFERAERYWTPYKQRLSHPNLYSRARGYSTSYLETNLDTGIGDIVSAQRQVEETDLDDVHRSGSVIDYNRPSRRDAPQNTLIHVRSKSADYLMDRKMREESAPPENELQKFNEKTPNVSEHELRFRKSTEKLHVPDWYRERRTARNGGDHERRTAVRGSGTSFDPSSSLSYSGTRTTTQYETSATRYTKPFCYEQDRYNIPPQVIPISGASSGRNSAAVIPYGMFDKYKDEIEEMRKSRTSLNQVGASDDQRKVCIV</sequence>
<feature type="region of interest" description="Disordered" evidence="1">
    <location>
        <begin position="391"/>
        <end position="471"/>
    </location>
</feature>
<dbReference type="GO" id="GO:0043296">
    <property type="term" value="C:apical junction complex"/>
    <property type="evidence" value="ECO:0007669"/>
    <property type="project" value="TreeGrafter"/>
</dbReference>
<dbReference type="PANTHER" id="PTHR21517">
    <property type="entry name" value="APICAL JUNCTION COMPONENT 1 HOMOLOG"/>
    <property type="match status" value="1"/>
</dbReference>
<feature type="region of interest" description="Disordered" evidence="1">
    <location>
        <begin position="689"/>
        <end position="778"/>
    </location>
</feature>
<evidence type="ECO:0000256" key="1">
    <source>
        <dbReference type="SAM" id="MobiDB-lite"/>
    </source>
</evidence>
<dbReference type="AlphaFoldDB" id="A0A3P6UE93"/>
<dbReference type="OMA" id="YYRREVM"/>
<feature type="compositionally biased region" description="Polar residues" evidence="1">
    <location>
        <begin position="944"/>
        <end position="962"/>
    </location>
</feature>
<feature type="compositionally biased region" description="Basic and acidic residues" evidence="1">
    <location>
        <begin position="926"/>
        <end position="939"/>
    </location>
</feature>
<dbReference type="PANTHER" id="PTHR21517:SF3">
    <property type="entry name" value="APICAL JUNCTION COMPONENT 1 HOMOLOG"/>
    <property type="match status" value="1"/>
</dbReference>
<proteinExistence type="predicted"/>
<keyword evidence="3" id="KW-1185">Reference proteome</keyword>
<feature type="region of interest" description="Disordered" evidence="1">
    <location>
        <begin position="1"/>
        <end position="47"/>
    </location>
</feature>
<feature type="compositionally biased region" description="Low complexity" evidence="1">
    <location>
        <begin position="69"/>
        <end position="86"/>
    </location>
</feature>